<organism evidence="4 5">
    <name type="scientific">Ectocarpus siliculosus</name>
    <name type="common">Brown alga</name>
    <name type="synonym">Conferva siliculosa</name>
    <dbReference type="NCBI Taxonomy" id="2880"/>
    <lineage>
        <taxon>Eukaryota</taxon>
        <taxon>Sar</taxon>
        <taxon>Stramenopiles</taxon>
        <taxon>Ochrophyta</taxon>
        <taxon>PX clade</taxon>
        <taxon>Phaeophyceae</taxon>
        <taxon>Ectocarpales</taxon>
        <taxon>Ectocarpaceae</taxon>
        <taxon>Ectocarpus</taxon>
    </lineage>
</organism>
<keyword evidence="2" id="KW-0812">Transmembrane</keyword>
<keyword evidence="5" id="KW-1185">Reference proteome</keyword>
<dbReference type="SUPFAM" id="SSF51445">
    <property type="entry name" value="(Trans)glycosidases"/>
    <property type="match status" value="1"/>
</dbReference>
<dbReference type="InParanoid" id="D7FTU2"/>
<evidence type="ECO:0000256" key="2">
    <source>
        <dbReference type="SAM" id="Phobius"/>
    </source>
</evidence>
<keyword evidence="2" id="KW-1133">Transmembrane helix</keyword>
<dbReference type="Proteomes" id="UP000002630">
    <property type="component" value="Linkage Group LG05"/>
</dbReference>
<accession>D7FTU2</accession>
<dbReference type="STRING" id="2880.D7FTU2"/>
<dbReference type="InterPro" id="IPR013785">
    <property type="entry name" value="Aldolase_TIM"/>
</dbReference>
<feature type="domain" description="Glycoside-hydrolase family GH114 TIM-barrel" evidence="3">
    <location>
        <begin position="4"/>
        <end position="190"/>
    </location>
</feature>
<dbReference type="EMBL" id="FN648439">
    <property type="protein sequence ID" value="CBJ31469.1"/>
    <property type="molecule type" value="Genomic_DNA"/>
</dbReference>
<reference evidence="4 5" key="1">
    <citation type="journal article" date="2010" name="Nature">
        <title>The Ectocarpus genome and the independent evolution of multicellularity in brown algae.</title>
        <authorList>
            <person name="Cock J.M."/>
            <person name="Sterck L."/>
            <person name="Rouze P."/>
            <person name="Scornet D."/>
            <person name="Allen A.E."/>
            <person name="Amoutzias G."/>
            <person name="Anthouard V."/>
            <person name="Artiguenave F."/>
            <person name="Aury J.M."/>
            <person name="Badger J.H."/>
            <person name="Beszteri B."/>
            <person name="Billiau K."/>
            <person name="Bonnet E."/>
            <person name="Bothwell J.H."/>
            <person name="Bowler C."/>
            <person name="Boyen C."/>
            <person name="Brownlee C."/>
            <person name="Carrano C.J."/>
            <person name="Charrier B."/>
            <person name="Cho G.Y."/>
            <person name="Coelho S.M."/>
            <person name="Collen J."/>
            <person name="Corre E."/>
            <person name="Da Silva C."/>
            <person name="Delage L."/>
            <person name="Delaroque N."/>
            <person name="Dittami S.M."/>
            <person name="Doulbeau S."/>
            <person name="Elias M."/>
            <person name="Farnham G."/>
            <person name="Gachon C.M."/>
            <person name="Gschloessl B."/>
            <person name="Heesch S."/>
            <person name="Jabbari K."/>
            <person name="Jubin C."/>
            <person name="Kawai H."/>
            <person name="Kimura K."/>
            <person name="Kloareg B."/>
            <person name="Kupper F.C."/>
            <person name="Lang D."/>
            <person name="Le Bail A."/>
            <person name="Leblanc C."/>
            <person name="Lerouge P."/>
            <person name="Lohr M."/>
            <person name="Lopez P.J."/>
            <person name="Martens C."/>
            <person name="Maumus F."/>
            <person name="Michel G."/>
            <person name="Miranda-Saavedra D."/>
            <person name="Morales J."/>
            <person name="Moreau H."/>
            <person name="Motomura T."/>
            <person name="Nagasato C."/>
            <person name="Napoli C.A."/>
            <person name="Nelson D.R."/>
            <person name="Nyvall-Collen P."/>
            <person name="Peters A.F."/>
            <person name="Pommier C."/>
            <person name="Potin P."/>
            <person name="Poulain J."/>
            <person name="Quesneville H."/>
            <person name="Read B."/>
            <person name="Rensing S.A."/>
            <person name="Ritter A."/>
            <person name="Rousvoal S."/>
            <person name="Samanta M."/>
            <person name="Samson G."/>
            <person name="Schroeder D.C."/>
            <person name="Segurens B."/>
            <person name="Strittmatter M."/>
            <person name="Tonon T."/>
            <person name="Tregear J.W."/>
            <person name="Valentin K."/>
            <person name="von Dassow P."/>
            <person name="Yamagishi T."/>
            <person name="Van de Peer Y."/>
            <person name="Wincker P."/>
        </authorList>
    </citation>
    <scope>NUCLEOTIDE SEQUENCE [LARGE SCALE GENOMIC DNA]</scope>
    <source>
        <strain evidence="5">Ec32 / CCAP1310/4</strain>
    </source>
</reference>
<dbReference type="OMA" id="WWININD"/>
<evidence type="ECO:0000256" key="1">
    <source>
        <dbReference type="SAM" id="MobiDB-lite"/>
    </source>
</evidence>
<dbReference type="Pfam" id="PF03537">
    <property type="entry name" value="Glyco_hydro_114"/>
    <property type="match status" value="1"/>
</dbReference>
<sequence length="291" mass="31708">MLSLSDSGIVVICYFSAGTYEEYRDDEADFPRSALGNRVEYYSGSWWININDEDIKPVMEGRLDLASEKGCDAVDPDFMESFSFAANETGWNITADEQLGYNKWIADQAHARNLSVGLKNDRLQMEELEPWFDWALSTDCYVEEDCGSYGPFVTAGKAVLDAEFAVQDLGLCNDTLWHPIDFIVKSYELDEQRCSCGFPETNFECDEVLAAHASSSSSSSTSGGTTSYTSGEGSAAGTGDGGEGGEGTPTWVIVTAIAVAVLAGMMAYGAVVWRRRRGKNEKVEGVDDFCG</sequence>
<dbReference type="InterPro" id="IPR004352">
    <property type="entry name" value="GH114_TIM-barrel"/>
</dbReference>
<dbReference type="OrthoDB" id="2108802at2759"/>
<dbReference type="Gene3D" id="3.20.20.70">
    <property type="entry name" value="Aldolase class I"/>
    <property type="match status" value="1"/>
</dbReference>
<protein>
    <submittedName>
        <fullName evidence="4">Endo alpha-1,4 polygalactosaminidase precusor</fullName>
    </submittedName>
</protein>
<dbReference type="PANTHER" id="PTHR35273:SF2">
    <property type="entry name" value="ALPHA-GALACTOSIDASE"/>
    <property type="match status" value="1"/>
</dbReference>
<gene>
    <name evidence="4" type="ORF">Esi_0257_0029</name>
</gene>
<dbReference type="EMBL" id="FN649730">
    <property type="protein sequence ID" value="CBJ31469.1"/>
    <property type="molecule type" value="Genomic_DNA"/>
</dbReference>
<keyword evidence="2" id="KW-0472">Membrane</keyword>
<feature type="compositionally biased region" description="Low complexity" evidence="1">
    <location>
        <begin position="215"/>
        <end position="233"/>
    </location>
</feature>
<feature type="region of interest" description="Disordered" evidence="1">
    <location>
        <begin position="215"/>
        <end position="244"/>
    </location>
</feature>
<name>D7FTU2_ECTSI</name>
<evidence type="ECO:0000313" key="5">
    <source>
        <dbReference type="Proteomes" id="UP000002630"/>
    </source>
</evidence>
<dbReference type="InterPro" id="IPR017853">
    <property type="entry name" value="GH"/>
</dbReference>
<feature type="transmembrane region" description="Helical" evidence="2">
    <location>
        <begin position="251"/>
        <end position="273"/>
    </location>
</feature>
<dbReference type="AlphaFoldDB" id="D7FTU2"/>
<evidence type="ECO:0000313" key="4">
    <source>
        <dbReference type="EMBL" id="CBJ31469.1"/>
    </source>
</evidence>
<dbReference type="PANTHER" id="PTHR35273">
    <property type="entry name" value="ALPHA-1,4 POLYGALACTOSAMINIDASE, PUTATIVE (AFU_ORTHOLOGUE AFUA_3G07890)-RELATED"/>
    <property type="match status" value="1"/>
</dbReference>
<proteinExistence type="predicted"/>
<evidence type="ECO:0000259" key="3">
    <source>
        <dbReference type="Pfam" id="PF03537"/>
    </source>
</evidence>
<feature type="compositionally biased region" description="Gly residues" evidence="1">
    <location>
        <begin position="234"/>
        <end position="244"/>
    </location>
</feature>